<organism evidence="1">
    <name type="scientific">marine sediment metagenome</name>
    <dbReference type="NCBI Taxonomy" id="412755"/>
    <lineage>
        <taxon>unclassified sequences</taxon>
        <taxon>metagenomes</taxon>
        <taxon>ecological metagenomes</taxon>
    </lineage>
</organism>
<proteinExistence type="predicted"/>
<evidence type="ECO:0000313" key="1">
    <source>
        <dbReference type="EMBL" id="KKL22076.1"/>
    </source>
</evidence>
<protein>
    <submittedName>
        <fullName evidence="1">Uncharacterized protein</fullName>
    </submittedName>
</protein>
<name>A0A0F9DWH8_9ZZZZ</name>
<sequence length="91" mass="10022">MKRIIVLAFLVLALVGCRGLTPSAESALRDGISVNKKHMVDTDLPQEAREIATDDHDLFWAVLYHQGVVEVLPEDVRARKEARAAARGDGQ</sequence>
<dbReference type="PROSITE" id="PS51257">
    <property type="entry name" value="PROKAR_LIPOPROTEIN"/>
    <property type="match status" value="1"/>
</dbReference>
<gene>
    <name evidence="1" type="ORF">LCGC14_2439040</name>
</gene>
<accession>A0A0F9DWH8</accession>
<comment type="caution">
    <text evidence="1">The sequence shown here is derived from an EMBL/GenBank/DDBJ whole genome shotgun (WGS) entry which is preliminary data.</text>
</comment>
<dbReference type="AlphaFoldDB" id="A0A0F9DWH8"/>
<reference evidence="1" key="1">
    <citation type="journal article" date="2015" name="Nature">
        <title>Complex archaea that bridge the gap between prokaryotes and eukaryotes.</title>
        <authorList>
            <person name="Spang A."/>
            <person name="Saw J.H."/>
            <person name="Jorgensen S.L."/>
            <person name="Zaremba-Niedzwiedzka K."/>
            <person name="Martijn J."/>
            <person name="Lind A.E."/>
            <person name="van Eijk R."/>
            <person name="Schleper C."/>
            <person name="Guy L."/>
            <person name="Ettema T.J."/>
        </authorList>
    </citation>
    <scope>NUCLEOTIDE SEQUENCE</scope>
</reference>
<dbReference type="EMBL" id="LAZR01037485">
    <property type="protein sequence ID" value="KKL22076.1"/>
    <property type="molecule type" value="Genomic_DNA"/>
</dbReference>